<accession>A0A6J5KTW7</accession>
<name>A0A6J5KTW7_9CAUD</name>
<evidence type="ECO:0000313" key="3">
    <source>
        <dbReference type="EMBL" id="CAB5219955.1"/>
    </source>
</evidence>
<proteinExistence type="predicted"/>
<dbReference type="Gene3D" id="2.30.33.40">
    <property type="entry name" value="GroES chaperonin"/>
    <property type="match status" value="1"/>
</dbReference>
<evidence type="ECO:0000313" key="1">
    <source>
        <dbReference type="EMBL" id="CAB4122838.1"/>
    </source>
</evidence>
<dbReference type="EMBL" id="LR798280">
    <property type="protein sequence ID" value="CAB5219955.1"/>
    <property type="molecule type" value="Genomic_DNA"/>
</dbReference>
<dbReference type="EMBL" id="LR796166">
    <property type="protein sequence ID" value="CAB4122838.1"/>
    <property type="molecule type" value="Genomic_DNA"/>
</dbReference>
<protein>
    <recommendedName>
        <fullName evidence="4">GroES chaperonin family</fullName>
    </recommendedName>
</protein>
<organism evidence="2">
    <name type="scientific">uncultured Caudovirales phage</name>
    <dbReference type="NCBI Taxonomy" id="2100421"/>
    <lineage>
        <taxon>Viruses</taxon>
        <taxon>Duplodnaviria</taxon>
        <taxon>Heunggongvirae</taxon>
        <taxon>Uroviricota</taxon>
        <taxon>Caudoviricetes</taxon>
        <taxon>Peduoviridae</taxon>
        <taxon>Maltschvirus</taxon>
        <taxon>Maltschvirus maltsch</taxon>
    </lineage>
</organism>
<dbReference type="GO" id="GO:0006457">
    <property type="term" value="P:protein folding"/>
    <property type="evidence" value="ECO:0007669"/>
    <property type="project" value="InterPro"/>
</dbReference>
<reference evidence="2" key="1">
    <citation type="submission" date="2020-04" db="EMBL/GenBank/DDBJ databases">
        <authorList>
            <person name="Chiriac C."/>
            <person name="Salcher M."/>
            <person name="Ghai R."/>
            <person name="Kavagutti S V."/>
        </authorList>
    </citation>
    <scope>NUCLEOTIDE SEQUENCE</scope>
</reference>
<sequence length="152" mass="16993">MSEKETIPLFEGVTGVADETELSWAFPTVSPGLAPLGGRLVVQLRRIKKNIGKIILVEETKESEKWNNMIGKVISVGPLAFKNRDTMASWPEGSWVQVGDFVRVPRWGGDRWERQVPGEEGSELNPVLFMTINDHEVIAQVTDNPLSFKAYV</sequence>
<evidence type="ECO:0000313" key="2">
    <source>
        <dbReference type="EMBL" id="CAB4124742.1"/>
    </source>
</evidence>
<dbReference type="InterPro" id="IPR037124">
    <property type="entry name" value="Chaperonin_GroES_sf"/>
</dbReference>
<evidence type="ECO:0008006" key="4">
    <source>
        <dbReference type="Google" id="ProtNLM"/>
    </source>
</evidence>
<dbReference type="EMBL" id="LR796190">
    <property type="protein sequence ID" value="CAB4124742.1"/>
    <property type="molecule type" value="Genomic_DNA"/>
</dbReference>
<gene>
    <name evidence="3" type="ORF">UFOVP234_75</name>
    <name evidence="1" type="ORF">UFOVP35_73</name>
    <name evidence="2" type="ORF">UFOVP52_50</name>
</gene>